<gene>
    <name evidence="7" type="ORF">MATL_G00211580</name>
</gene>
<keyword evidence="3 6" id="KW-0812">Transmembrane</keyword>
<proteinExistence type="inferred from homology"/>
<organism evidence="7 8">
    <name type="scientific">Megalops atlanticus</name>
    <name type="common">Tarpon</name>
    <name type="synonym">Clupea gigantea</name>
    <dbReference type="NCBI Taxonomy" id="7932"/>
    <lineage>
        <taxon>Eukaryota</taxon>
        <taxon>Metazoa</taxon>
        <taxon>Chordata</taxon>
        <taxon>Craniata</taxon>
        <taxon>Vertebrata</taxon>
        <taxon>Euteleostomi</taxon>
        <taxon>Actinopterygii</taxon>
        <taxon>Neopterygii</taxon>
        <taxon>Teleostei</taxon>
        <taxon>Elopiformes</taxon>
        <taxon>Megalopidae</taxon>
        <taxon>Megalops</taxon>
    </lineage>
</organism>
<dbReference type="InterPro" id="IPR007237">
    <property type="entry name" value="CD20-like"/>
</dbReference>
<reference evidence="7" key="1">
    <citation type="submission" date="2021-01" db="EMBL/GenBank/DDBJ databases">
        <authorList>
            <person name="Zahm M."/>
            <person name="Roques C."/>
            <person name="Cabau C."/>
            <person name="Klopp C."/>
            <person name="Donnadieu C."/>
            <person name="Jouanno E."/>
            <person name="Lampietro C."/>
            <person name="Louis A."/>
            <person name="Herpin A."/>
            <person name="Echchiki A."/>
            <person name="Berthelot C."/>
            <person name="Parey E."/>
            <person name="Roest-Crollius H."/>
            <person name="Braasch I."/>
            <person name="Postlethwait J."/>
            <person name="Bobe J."/>
            <person name="Montfort J."/>
            <person name="Bouchez O."/>
            <person name="Begum T."/>
            <person name="Mejri S."/>
            <person name="Adams A."/>
            <person name="Chen W.-J."/>
            <person name="Guiguen Y."/>
        </authorList>
    </citation>
    <scope>NUCLEOTIDE SEQUENCE</scope>
    <source>
        <strain evidence="7">YG-15Mar2019-1</strain>
        <tissue evidence="7">Brain</tissue>
    </source>
</reference>
<comment type="subcellular location">
    <subcellularLocation>
        <location evidence="1">Membrane</location>
        <topology evidence="1">Multi-pass membrane protein</topology>
    </subcellularLocation>
</comment>
<name>A0A9D3SXJ5_MEGAT</name>
<keyword evidence="4 6" id="KW-1133">Transmembrane helix</keyword>
<dbReference type="GO" id="GO:0016020">
    <property type="term" value="C:membrane"/>
    <property type="evidence" value="ECO:0007669"/>
    <property type="project" value="UniProtKB-SubCell"/>
</dbReference>
<comment type="similarity">
    <text evidence="2">Belongs to the MS4A family.</text>
</comment>
<feature type="transmembrane region" description="Helical" evidence="6">
    <location>
        <begin position="48"/>
        <end position="69"/>
    </location>
</feature>
<accession>A0A9D3SXJ5</accession>
<evidence type="ECO:0000313" key="7">
    <source>
        <dbReference type="EMBL" id="KAG7459534.1"/>
    </source>
</evidence>
<dbReference type="AlphaFoldDB" id="A0A9D3SXJ5"/>
<evidence type="ECO:0000313" key="8">
    <source>
        <dbReference type="Proteomes" id="UP001046870"/>
    </source>
</evidence>
<dbReference type="Proteomes" id="UP001046870">
    <property type="component" value="Chromosome 19"/>
</dbReference>
<dbReference type="InterPro" id="IPR030417">
    <property type="entry name" value="MS4A"/>
</dbReference>
<evidence type="ECO:0000256" key="5">
    <source>
        <dbReference type="ARBA" id="ARBA00023136"/>
    </source>
</evidence>
<dbReference type="OrthoDB" id="10071849at2759"/>
<keyword evidence="5 6" id="KW-0472">Membrane</keyword>
<evidence type="ECO:0000256" key="3">
    <source>
        <dbReference type="ARBA" id="ARBA00022692"/>
    </source>
</evidence>
<evidence type="ECO:0000256" key="4">
    <source>
        <dbReference type="ARBA" id="ARBA00022989"/>
    </source>
</evidence>
<evidence type="ECO:0000256" key="2">
    <source>
        <dbReference type="ARBA" id="ARBA00009565"/>
    </source>
</evidence>
<feature type="transmembrane region" description="Helical" evidence="6">
    <location>
        <begin position="109"/>
        <end position="133"/>
    </location>
</feature>
<dbReference type="PANTHER" id="PTHR23320:SF128">
    <property type="entry name" value="MEMBRANE-SPANNING 4-DOMAINS SUBFAMILY A MEMBER 4A"/>
    <property type="match status" value="1"/>
</dbReference>
<sequence length="219" mass="23286">MSSVITDDGTVIITQVYPRGKGVGAITEPQSQHKESPIRKFLQGEPKALGAVQIMIGVFMITTGIVMSFDHAVSVYLGAPFWGGVLFISSGSVSVSAEKRQTRCLVKAALVLNTLSSVAAGIVFIAYCFGLAFDSFHSSSVFKPGLNAILLILSLLEMIIAISTSGFACKELCSPSQSHMIIVQHVTSSQFKSQDSSDNPYKALVDMDETASVMTAPAE</sequence>
<evidence type="ECO:0000256" key="1">
    <source>
        <dbReference type="ARBA" id="ARBA00004141"/>
    </source>
</evidence>
<comment type="caution">
    <text evidence="7">The sequence shown here is derived from an EMBL/GenBank/DDBJ whole genome shotgun (WGS) entry which is preliminary data.</text>
</comment>
<feature type="transmembrane region" description="Helical" evidence="6">
    <location>
        <begin position="145"/>
        <end position="169"/>
    </location>
</feature>
<keyword evidence="8" id="KW-1185">Reference proteome</keyword>
<dbReference type="Pfam" id="PF04103">
    <property type="entry name" value="CD20"/>
    <property type="match status" value="1"/>
</dbReference>
<feature type="transmembrane region" description="Helical" evidence="6">
    <location>
        <begin position="75"/>
        <end position="97"/>
    </location>
</feature>
<dbReference type="EMBL" id="JAFDVH010000019">
    <property type="protein sequence ID" value="KAG7459534.1"/>
    <property type="molecule type" value="Genomic_DNA"/>
</dbReference>
<evidence type="ECO:0000256" key="6">
    <source>
        <dbReference type="SAM" id="Phobius"/>
    </source>
</evidence>
<protein>
    <submittedName>
        <fullName evidence="7">Uncharacterized protein</fullName>
    </submittedName>
</protein>
<dbReference type="PANTHER" id="PTHR23320">
    <property type="entry name" value="MEMBRANE-SPANNING 4-DOMAINS SUBFAMILY A MS4A -RELATED"/>
    <property type="match status" value="1"/>
</dbReference>